<dbReference type="Proteomes" id="UP000663419">
    <property type="component" value="Chromosome 2"/>
</dbReference>
<sequence length="138" mass="15981">MQSLTRYGRRTLTLGMLFCVERVTDEYMHLYNLYATALPPISTLRRMPALGRCRQERTQLAKKVDSEYYHGSNWLATVGLSSLFQKGGVEPKINFVLLFLEKVLSIFVHCGQIRRTLYTYSNIYSVQLSCILVGFDLW</sequence>
<gene>
    <name evidence="1" type="ORF">I7I53_08157</name>
</gene>
<accession>A0A8A1LG43</accession>
<organism evidence="1 2">
    <name type="scientific">Ajellomyces capsulatus (strain H88)</name>
    <name type="common">Darling's disease fungus</name>
    <name type="synonym">Histoplasma capsulatum</name>
    <dbReference type="NCBI Taxonomy" id="544711"/>
    <lineage>
        <taxon>Eukaryota</taxon>
        <taxon>Fungi</taxon>
        <taxon>Dikarya</taxon>
        <taxon>Ascomycota</taxon>
        <taxon>Pezizomycotina</taxon>
        <taxon>Eurotiomycetes</taxon>
        <taxon>Eurotiomycetidae</taxon>
        <taxon>Onygenales</taxon>
        <taxon>Ajellomycetaceae</taxon>
        <taxon>Histoplasma</taxon>
    </lineage>
</organism>
<dbReference type="AlphaFoldDB" id="A0A8A1LG43"/>
<evidence type="ECO:0000313" key="2">
    <source>
        <dbReference type="Proteomes" id="UP000663419"/>
    </source>
</evidence>
<name>A0A8A1LG43_AJEC8</name>
<protein>
    <submittedName>
        <fullName evidence="1">Uncharacterized protein</fullName>
    </submittedName>
</protein>
<proteinExistence type="predicted"/>
<reference evidence="1" key="1">
    <citation type="submission" date="2021-01" db="EMBL/GenBank/DDBJ databases">
        <title>Chromosome-level genome assembly of a human fungal pathogen reveals clustering of transcriptionally co-regulated genes.</title>
        <authorList>
            <person name="Voorhies M."/>
            <person name="Cohen S."/>
            <person name="Shea T.P."/>
            <person name="Petrus S."/>
            <person name="Munoz J.F."/>
            <person name="Poplawski S."/>
            <person name="Goldman W.E."/>
            <person name="Michael T."/>
            <person name="Cuomo C.A."/>
            <person name="Sil A."/>
            <person name="Beyhan S."/>
        </authorList>
    </citation>
    <scope>NUCLEOTIDE SEQUENCE</scope>
    <source>
        <strain evidence="1">H88</strain>
    </source>
</reference>
<evidence type="ECO:0000313" key="1">
    <source>
        <dbReference type="EMBL" id="QSS52500.1"/>
    </source>
</evidence>
<dbReference type="EMBL" id="CP069103">
    <property type="protein sequence ID" value="QSS52500.1"/>
    <property type="molecule type" value="Genomic_DNA"/>
</dbReference>
<dbReference type="VEuPathDB" id="FungiDB:I7I53_08157"/>